<reference evidence="3" key="1">
    <citation type="submission" date="2021-02" db="EMBL/GenBank/DDBJ databases">
        <authorList>
            <person name="Nowell W R."/>
        </authorList>
    </citation>
    <scope>NUCLEOTIDE SEQUENCE</scope>
</reference>
<evidence type="ECO:0000313" key="2">
    <source>
        <dbReference type="EMBL" id="CAF3706510.1"/>
    </source>
</evidence>
<evidence type="ECO:0000256" key="1">
    <source>
        <dbReference type="SAM" id="MobiDB-lite"/>
    </source>
</evidence>
<organism evidence="3 4">
    <name type="scientific">Rotaria socialis</name>
    <dbReference type="NCBI Taxonomy" id="392032"/>
    <lineage>
        <taxon>Eukaryota</taxon>
        <taxon>Metazoa</taxon>
        <taxon>Spiralia</taxon>
        <taxon>Gnathifera</taxon>
        <taxon>Rotifera</taxon>
        <taxon>Eurotatoria</taxon>
        <taxon>Bdelloidea</taxon>
        <taxon>Philodinida</taxon>
        <taxon>Philodinidae</taxon>
        <taxon>Rotaria</taxon>
    </lineage>
</organism>
<evidence type="ECO:0000313" key="3">
    <source>
        <dbReference type="EMBL" id="CAF4540541.1"/>
    </source>
</evidence>
<dbReference type="Proteomes" id="UP000663838">
    <property type="component" value="Unassembled WGS sequence"/>
</dbReference>
<name>A0A820Y411_9BILA</name>
<dbReference type="AlphaFoldDB" id="A0A820Y411"/>
<feature type="compositionally biased region" description="Low complexity" evidence="1">
    <location>
        <begin position="38"/>
        <end position="49"/>
    </location>
</feature>
<dbReference type="Proteomes" id="UP000663865">
    <property type="component" value="Unassembled WGS sequence"/>
</dbReference>
<evidence type="ECO:0000313" key="4">
    <source>
        <dbReference type="Proteomes" id="UP000663838"/>
    </source>
</evidence>
<dbReference type="PANTHER" id="PTHR47771">
    <property type="entry name" value="LD27203P-RELATED"/>
    <property type="match status" value="1"/>
</dbReference>
<gene>
    <name evidence="2" type="ORF">KIK155_LOCUS27030</name>
    <name evidence="3" type="ORF">TOA249_LOCUS6452</name>
</gene>
<accession>A0A820Y411</accession>
<protein>
    <submittedName>
        <fullName evidence="3">Uncharacterized protein</fullName>
    </submittedName>
</protein>
<dbReference type="EMBL" id="CAJNYV010004887">
    <property type="protein sequence ID" value="CAF3706510.1"/>
    <property type="molecule type" value="Genomic_DNA"/>
</dbReference>
<dbReference type="EMBL" id="CAJOBS010000273">
    <property type="protein sequence ID" value="CAF4540541.1"/>
    <property type="molecule type" value="Genomic_DNA"/>
</dbReference>
<comment type="caution">
    <text evidence="3">The sequence shown here is derived from an EMBL/GenBank/DDBJ whole genome shotgun (WGS) entry which is preliminary data.</text>
</comment>
<dbReference type="PANTHER" id="PTHR47771:SF14">
    <property type="entry name" value="RH73259P"/>
    <property type="match status" value="1"/>
</dbReference>
<proteinExistence type="predicted"/>
<sequence length="376" mass="41280">MDRVVTKTVDALTRFGERIERRLSTGEDDDNNFGLERSGSGHMFSSSGSEFRRPSGENYNYSSKNRDLAYGRAGKNSKDNLAAMPSPYNNFNNYRQNSMANQYVDQMDTSPYGTGIGGPMNYGYSGQSSGVPYGAASGNVGYAPDYYIAERRQVELVPAPPPRYIRQPVPVPVPVDRPVPQPYPVRVPVSVPVDRPVPYPVPVAVPSPPVQVPVPVPTPVPCYVPVAVPVPSPPPSPVMVENSVTYTQRWVDSSPAIMNQQSYRAGSPVMMNQQSYRVGSPVMMNQQSYRAGSPVMMSQQSYRAGSPVMMNQQSYRAGSPVMMNQQDYRAGSPVMMNQQNYRAGSPFMMNQQRYMAGSPAMGMNPCAAYGNGSFIR</sequence>
<feature type="region of interest" description="Disordered" evidence="1">
    <location>
        <begin position="23"/>
        <end position="64"/>
    </location>
</feature>